<keyword evidence="4" id="KW-1185">Reference proteome</keyword>
<protein>
    <submittedName>
        <fullName evidence="3">Putative acetyltransferase</fullName>
    </submittedName>
</protein>
<dbReference type="RefSeq" id="WP_110310852.1">
    <property type="nucleotide sequence ID" value="NZ_QICL01000013.1"/>
</dbReference>
<evidence type="ECO:0000313" key="4">
    <source>
        <dbReference type="Proteomes" id="UP000247973"/>
    </source>
</evidence>
<dbReference type="InterPro" id="IPR051554">
    <property type="entry name" value="Acetyltransferase_Eis"/>
</dbReference>
<dbReference type="GO" id="GO:0034069">
    <property type="term" value="F:aminoglycoside N-acetyltransferase activity"/>
    <property type="evidence" value="ECO:0007669"/>
    <property type="project" value="TreeGrafter"/>
</dbReference>
<feature type="domain" description="Eis-like acetyltransferase" evidence="2">
    <location>
        <begin position="191"/>
        <end position="298"/>
    </location>
</feature>
<dbReference type="InterPro" id="IPR036527">
    <property type="entry name" value="SCP2_sterol-bd_dom_sf"/>
</dbReference>
<dbReference type="SUPFAM" id="SSF55718">
    <property type="entry name" value="SCP-like"/>
    <property type="match status" value="1"/>
</dbReference>
<dbReference type="Pfam" id="PF13530">
    <property type="entry name" value="SCP2_2"/>
    <property type="match status" value="1"/>
</dbReference>
<dbReference type="PANTHER" id="PTHR37817">
    <property type="entry name" value="N-ACETYLTRANSFERASE EIS"/>
    <property type="match status" value="1"/>
</dbReference>
<dbReference type="PANTHER" id="PTHR37817:SF1">
    <property type="entry name" value="N-ACETYLTRANSFERASE EIS"/>
    <property type="match status" value="1"/>
</dbReference>
<dbReference type="SUPFAM" id="SSF55729">
    <property type="entry name" value="Acyl-CoA N-acyltransferases (Nat)"/>
    <property type="match status" value="1"/>
</dbReference>
<dbReference type="Gene3D" id="3.30.1050.10">
    <property type="entry name" value="SCP2 sterol-binding domain"/>
    <property type="match status" value="1"/>
</dbReference>
<dbReference type="OrthoDB" id="9768284at2"/>
<dbReference type="Pfam" id="PF17668">
    <property type="entry name" value="Acetyltransf_17"/>
    <property type="match status" value="1"/>
</dbReference>
<dbReference type="EMBL" id="QICL01000013">
    <property type="protein sequence ID" value="PXV63522.1"/>
    <property type="molecule type" value="Genomic_DNA"/>
</dbReference>
<evidence type="ECO:0000313" key="3">
    <source>
        <dbReference type="EMBL" id="PXV63522.1"/>
    </source>
</evidence>
<comment type="caution">
    <text evidence="3">The sequence shown here is derived from an EMBL/GenBank/DDBJ whole genome shotgun (WGS) entry which is preliminary data.</text>
</comment>
<evidence type="ECO:0000259" key="2">
    <source>
        <dbReference type="Pfam" id="PF17668"/>
    </source>
</evidence>
<dbReference type="Gene3D" id="3.40.630.30">
    <property type="match status" value="2"/>
</dbReference>
<evidence type="ECO:0000259" key="1">
    <source>
        <dbReference type="Pfam" id="PF13530"/>
    </source>
</evidence>
<dbReference type="Proteomes" id="UP000247973">
    <property type="component" value="Unassembled WGS sequence"/>
</dbReference>
<dbReference type="Pfam" id="PF13527">
    <property type="entry name" value="Acetyltransf_9"/>
    <property type="match status" value="1"/>
</dbReference>
<name>A0A2V3PMV4_9BACT</name>
<proteinExistence type="predicted"/>
<keyword evidence="3" id="KW-0808">Transferase</keyword>
<dbReference type="InterPro" id="IPR025559">
    <property type="entry name" value="Eis_dom"/>
</dbReference>
<dbReference type="AlphaFoldDB" id="A0A2V3PMV4"/>
<dbReference type="InterPro" id="IPR041380">
    <property type="entry name" value="Acetyltransf_17"/>
</dbReference>
<reference evidence="3 4" key="1">
    <citation type="submission" date="2018-03" db="EMBL/GenBank/DDBJ databases">
        <title>Genomic Encyclopedia of Archaeal and Bacterial Type Strains, Phase II (KMG-II): from individual species to whole genera.</title>
        <authorList>
            <person name="Goeker M."/>
        </authorList>
    </citation>
    <scope>NUCLEOTIDE SEQUENCE [LARGE SCALE GENOMIC DNA]</scope>
    <source>
        <strain evidence="3 4">DSM 100214</strain>
    </source>
</reference>
<feature type="domain" description="Enhanced intracellular survival protein" evidence="1">
    <location>
        <begin position="301"/>
        <end position="404"/>
    </location>
</feature>
<organism evidence="3 4">
    <name type="scientific">Dysgonomonas alginatilytica</name>
    <dbReference type="NCBI Taxonomy" id="1605892"/>
    <lineage>
        <taxon>Bacteria</taxon>
        <taxon>Pseudomonadati</taxon>
        <taxon>Bacteroidota</taxon>
        <taxon>Bacteroidia</taxon>
        <taxon>Bacteroidales</taxon>
        <taxon>Dysgonomonadaceae</taxon>
        <taxon>Dysgonomonas</taxon>
    </lineage>
</organism>
<dbReference type="InterPro" id="IPR016181">
    <property type="entry name" value="Acyl_CoA_acyltransferase"/>
</dbReference>
<gene>
    <name evidence="3" type="ORF">CLV62_1139</name>
</gene>
<sequence length="407" mass="47737">MERNKIRERLTLKPFGLEYIDQFNELLRYVFQVTNSDIQQSGYEDGEIVKSKRPILKNAEVIGWFNEDQLISQLCIYPCQVNIHGKIFSMGGVTGVGTYPEYANLGLMNDLIKSGLQIMKDKGQWISYLYPYSIPYYRRKGWEIMSDHLTFTIKDSQIPKNVGVKGFAERLPVTDKDVIAVYDKFARNNHGALIRGKQEWEEYWRWENEDERTAAVYYDKDDVPQGYILYWIEEDIFHIKDIIYLNQEARVGLWNFVYAHYSMVDEVQGNIYKNDPLHFLLDDGQIKETIEPYYMARIVDVTEFLNNFPFKESDIFKPFHFVVSDSIAEWNNGVFGLVKNDEGKLCSTNETVGKAVYLDIQTLTTMLMSYRSPSYLNKIERIKAESDTLEILEQIIPDNQPYFSDYF</sequence>
<dbReference type="GO" id="GO:0030649">
    <property type="term" value="P:aminoglycoside antibiotic catabolic process"/>
    <property type="evidence" value="ECO:0007669"/>
    <property type="project" value="TreeGrafter"/>
</dbReference>
<accession>A0A2V3PMV4</accession>